<dbReference type="PANTHER" id="PTHR36452:SF1">
    <property type="entry name" value="DUF2461 DOMAIN-CONTAINING PROTEIN"/>
    <property type="match status" value="1"/>
</dbReference>
<dbReference type="NCBIfam" id="TIGR02453">
    <property type="entry name" value="TIGR02453 family protein"/>
    <property type="match status" value="1"/>
</dbReference>
<dbReference type="RefSeq" id="WP_153571437.1">
    <property type="nucleotide sequence ID" value="NZ_CP045725.1"/>
</dbReference>
<keyword evidence="2" id="KW-1185">Reference proteome</keyword>
<dbReference type="InterPro" id="IPR012808">
    <property type="entry name" value="CHP02453"/>
</dbReference>
<sequence length="213" mass="23835">MTPFRGFAPVALEFYRGLEADNSRAYWQAHRETYEQAVRAPMEALLAELTDAFGDAKVFRPNRDVRFSNDKSPYKTHLGAYVGTAPATGWYLELSALGMHTGAGFYHASSEGLAALRERIDEDGEELEAIVAALREDGWQIGGDTLKTAPKGWSVDHPRIDLLRHKTLSAARQVEDEVVFSADLVDRVRDDWEELRPLVTWVSPALEGTLRSE</sequence>
<dbReference type="Proteomes" id="UP000386847">
    <property type="component" value="Chromosome"/>
</dbReference>
<dbReference type="InterPro" id="IPR015996">
    <property type="entry name" value="UCP028451"/>
</dbReference>
<gene>
    <name evidence="1" type="ORF">Rai3103_03640</name>
</gene>
<dbReference type="KEGG" id="rain:Rai3103_03640"/>
<organism evidence="1 2">
    <name type="scientific">Raineyella fluvialis</name>
    <dbReference type="NCBI Taxonomy" id="2662261"/>
    <lineage>
        <taxon>Bacteria</taxon>
        <taxon>Bacillati</taxon>
        <taxon>Actinomycetota</taxon>
        <taxon>Actinomycetes</taxon>
        <taxon>Propionibacteriales</taxon>
        <taxon>Propionibacteriaceae</taxon>
        <taxon>Raineyella</taxon>
    </lineage>
</organism>
<dbReference type="PANTHER" id="PTHR36452">
    <property type="entry name" value="CHROMOSOME 12, WHOLE GENOME SHOTGUN SEQUENCE"/>
    <property type="match status" value="1"/>
</dbReference>
<name>A0A5Q2F7E0_9ACTN</name>
<evidence type="ECO:0000313" key="2">
    <source>
        <dbReference type="Proteomes" id="UP000386847"/>
    </source>
</evidence>
<accession>A0A5Q2F7E0</accession>
<reference evidence="1 2" key="1">
    <citation type="submission" date="2019-10" db="EMBL/GenBank/DDBJ databases">
        <title>Genomic analysis of Raineyella sp. CBA3103.</title>
        <authorList>
            <person name="Roh S.W."/>
        </authorList>
    </citation>
    <scope>NUCLEOTIDE SEQUENCE [LARGE SCALE GENOMIC DNA]</scope>
    <source>
        <strain evidence="1 2">CBA3103</strain>
    </source>
</reference>
<dbReference type="AlphaFoldDB" id="A0A5Q2F7E0"/>
<proteinExistence type="predicted"/>
<evidence type="ECO:0000313" key="1">
    <source>
        <dbReference type="EMBL" id="QGF22910.1"/>
    </source>
</evidence>
<protein>
    <submittedName>
        <fullName evidence="1">TIGR02453 family protein</fullName>
    </submittedName>
</protein>
<dbReference type="Pfam" id="PF09365">
    <property type="entry name" value="DUF2461"/>
    <property type="match status" value="1"/>
</dbReference>
<dbReference type="EMBL" id="CP045725">
    <property type="protein sequence ID" value="QGF22910.1"/>
    <property type="molecule type" value="Genomic_DNA"/>
</dbReference>
<dbReference type="PIRSF" id="PIRSF028451">
    <property type="entry name" value="UCP028451"/>
    <property type="match status" value="1"/>
</dbReference>